<organism evidence="2 3">
    <name type="scientific">Brucella gallinifaecis</name>
    <dbReference type="NCBI Taxonomy" id="215590"/>
    <lineage>
        <taxon>Bacteria</taxon>
        <taxon>Pseudomonadati</taxon>
        <taxon>Pseudomonadota</taxon>
        <taxon>Alphaproteobacteria</taxon>
        <taxon>Hyphomicrobiales</taxon>
        <taxon>Brucellaceae</taxon>
        <taxon>Brucella/Ochrobactrum group</taxon>
        <taxon>Brucella</taxon>
    </lineage>
</organism>
<reference evidence="2 3" key="1">
    <citation type="journal article" date="2003" name="Int. J. Syst. Evol. Microbiol.">
        <title>Towards a standardized format for the description of a novel species (of an established genus): Ochrobactrum gallinifaecis sp. nov.</title>
        <authorList>
            <person name="Kampfer P."/>
            <person name="Buczolits S."/>
            <person name="Albrecht A."/>
            <person name="Busse H.J."/>
            <person name="Stackebrandt E."/>
        </authorList>
    </citation>
    <scope>NUCLEOTIDE SEQUENCE [LARGE SCALE GENOMIC DNA]</scope>
    <source>
        <strain evidence="2 3">ISO 196</strain>
    </source>
</reference>
<dbReference type="AlphaFoldDB" id="A0A502BKC2"/>
<keyword evidence="1" id="KW-0812">Transmembrane</keyword>
<dbReference type="OrthoDB" id="8451465at2"/>
<feature type="transmembrane region" description="Helical" evidence="1">
    <location>
        <begin position="16"/>
        <end position="40"/>
    </location>
</feature>
<name>A0A502BKC2_9HYPH</name>
<protein>
    <submittedName>
        <fullName evidence="2">Uncharacterized protein</fullName>
    </submittedName>
</protein>
<keyword evidence="1" id="KW-0472">Membrane</keyword>
<accession>A0A502BKC2</accession>
<dbReference type="Proteomes" id="UP000315388">
    <property type="component" value="Unassembled WGS sequence"/>
</dbReference>
<feature type="transmembrane region" description="Helical" evidence="1">
    <location>
        <begin position="46"/>
        <end position="65"/>
    </location>
</feature>
<evidence type="ECO:0000313" key="2">
    <source>
        <dbReference type="EMBL" id="TPF74440.1"/>
    </source>
</evidence>
<keyword evidence="3" id="KW-1185">Reference proteome</keyword>
<gene>
    <name evidence="2" type="ORF">FHY56_14325</name>
</gene>
<evidence type="ECO:0000313" key="3">
    <source>
        <dbReference type="Proteomes" id="UP000315388"/>
    </source>
</evidence>
<dbReference type="EMBL" id="VEWJ01000011">
    <property type="protein sequence ID" value="TPF74440.1"/>
    <property type="molecule type" value="Genomic_DNA"/>
</dbReference>
<keyword evidence="1" id="KW-1133">Transmembrane helix</keyword>
<proteinExistence type="predicted"/>
<comment type="caution">
    <text evidence="2">The sequence shown here is derived from an EMBL/GenBank/DDBJ whole genome shotgun (WGS) entry which is preliminary data.</text>
</comment>
<evidence type="ECO:0000256" key="1">
    <source>
        <dbReference type="SAM" id="Phobius"/>
    </source>
</evidence>
<sequence>MRSFAVLAESKKSNPAIAAAIILVGFGVFAYYLPSIMIALGERSHIAAAIFGIVFVLSFFGIFWLRSRCQNKN</sequence>